<protein>
    <submittedName>
        <fullName evidence="1">Uncharacterized protein</fullName>
    </submittedName>
</protein>
<proteinExistence type="predicted"/>
<name>A0A2D0IU88_XENBU</name>
<gene>
    <name evidence="1" type="ORF">Xbud_02902</name>
</gene>
<evidence type="ECO:0000313" key="2">
    <source>
        <dbReference type="Proteomes" id="UP000225833"/>
    </source>
</evidence>
<reference evidence="1 2" key="1">
    <citation type="journal article" date="2017" name="Nat. Microbiol.">
        <title>Natural product diversity associated with the nematode symbionts Photorhabdus and Xenorhabdus.</title>
        <authorList>
            <person name="Tobias N.J."/>
            <person name="Wolff H."/>
            <person name="Djahanschiri B."/>
            <person name="Grundmann F."/>
            <person name="Kronenwerth M."/>
            <person name="Shi Y.M."/>
            <person name="Simonyi S."/>
            <person name="Grun P."/>
            <person name="Shapiro-Ilan D."/>
            <person name="Pidot S.J."/>
            <person name="Stinear T.P."/>
            <person name="Ebersberger I."/>
            <person name="Bode H.B."/>
        </authorList>
    </citation>
    <scope>NUCLEOTIDE SEQUENCE [LARGE SCALE GENOMIC DNA]</scope>
    <source>
        <strain evidence="1 2">DSM 16342</strain>
    </source>
</reference>
<sequence length="171" mass="18523">MSLTSSLSLTRRVNGTLLSAAFRANSLADFTAFDVAAWASLLLSTALLKITNPLFFNVASGWLRLSAWSLILSLTYLRVAKPENNSSNEPIKFMLSIGKSIRIVCSCICDLYSSAQFPMATSVPLLSNRPISRIHQLPSSSGSICSITIWLGFLGSMNNLSISARCLSLIN</sequence>
<dbReference type="EMBL" id="NIBS01000018">
    <property type="protein sequence ID" value="PHM25468.1"/>
    <property type="molecule type" value="Genomic_DNA"/>
</dbReference>
<organism evidence="1 2">
    <name type="scientific">Xenorhabdus budapestensis</name>
    <dbReference type="NCBI Taxonomy" id="290110"/>
    <lineage>
        <taxon>Bacteria</taxon>
        <taxon>Pseudomonadati</taxon>
        <taxon>Pseudomonadota</taxon>
        <taxon>Gammaproteobacteria</taxon>
        <taxon>Enterobacterales</taxon>
        <taxon>Morganellaceae</taxon>
        <taxon>Xenorhabdus</taxon>
    </lineage>
</organism>
<dbReference type="Proteomes" id="UP000225833">
    <property type="component" value="Unassembled WGS sequence"/>
</dbReference>
<accession>A0A2D0IU88</accession>
<dbReference type="AlphaFoldDB" id="A0A2D0IU88"/>
<comment type="caution">
    <text evidence="1">The sequence shown here is derived from an EMBL/GenBank/DDBJ whole genome shotgun (WGS) entry which is preliminary data.</text>
</comment>
<evidence type="ECO:0000313" key="1">
    <source>
        <dbReference type="EMBL" id="PHM25468.1"/>
    </source>
</evidence>